<name>A0A6S7GTC0_PARCT</name>
<dbReference type="Gene3D" id="2.40.50.40">
    <property type="match status" value="1"/>
</dbReference>
<dbReference type="Proteomes" id="UP001152795">
    <property type="component" value="Unassembled WGS sequence"/>
</dbReference>
<dbReference type="PROSITE" id="PS50013">
    <property type="entry name" value="CHROMO_2"/>
    <property type="match status" value="1"/>
</dbReference>
<dbReference type="GO" id="GO:0005634">
    <property type="term" value="C:nucleus"/>
    <property type="evidence" value="ECO:0007669"/>
    <property type="project" value="UniProtKB-SubCell"/>
</dbReference>
<feature type="region of interest" description="Disordered" evidence="4">
    <location>
        <begin position="1"/>
        <end position="40"/>
    </location>
</feature>
<dbReference type="SMART" id="SM00300">
    <property type="entry name" value="ChSh"/>
    <property type="match status" value="1"/>
</dbReference>
<evidence type="ECO:0000313" key="6">
    <source>
        <dbReference type="Proteomes" id="UP001152795"/>
    </source>
</evidence>
<feature type="compositionally biased region" description="Basic and acidic residues" evidence="4">
    <location>
        <begin position="13"/>
        <end position="25"/>
    </location>
</feature>
<organism evidence="5 6">
    <name type="scientific">Paramuricea clavata</name>
    <name type="common">Red gorgonian</name>
    <name type="synonym">Violescent sea-whip</name>
    <dbReference type="NCBI Taxonomy" id="317549"/>
    <lineage>
        <taxon>Eukaryota</taxon>
        <taxon>Metazoa</taxon>
        <taxon>Cnidaria</taxon>
        <taxon>Anthozoa</taxon>
        <taxon>Octocorallia</taxon>
        <taxon>Malacalcyonacea</taxon>
        <taxon>Plexauridae</taxon>
        <taxon>Paramuricea</taxon>
    </lineage>
</organism>
<dbReference type="InterPro" id="IPR051219">
    <property type="entry name" value="Heterochromatin_chromo-domain"/>
</dbReference>
<proteinExistence type="predicted"/>
<dbReference type="PANTHER" id="PTHR22812">
    <property type="entry name" value="CHROMOBOX PROTEIN"/>
    <property type="match status" value="1"/>
</dbReference>
<keyword evidence="6" id="KW-1185">Reference proteome</keyword>
<evidence type="ECO:0000256" key="2">
    <source>
        <dbReference type="ARBA" id="ARBA00022737"/>
    </source>
</evidence>
<keyword evidence="2" id="KW-0677">Repeat</keyword>
<dbReference type="InterPro" id="IPR008251">
    <property type="entry name" value="Chromo_shadow_dom"/>
</dbReference>
<evidence type="ECO:0000256" key="3">
    <source>
        <dbReference type="ARBA" id="ARBA00023242"/>
    </source>
</evidence>
<dbReference type="SUPFAM" id="SSF54160">
    <property type="entry name" value="Chromo domain-like"/>
    <property type="match status" value="1"/>
</dbReference>
<dbReference type="Pfam" id="PF01393">
    <property type="entry name" value="Chromo_shadow"/>
    <property type="match status" value="1"/>
</dbReference>
<dbReference type="FunFam" id="2.40.50.40:FF:000031">
    <property type="entry name" value="Heterochromatin protein 1"/>
    <property type="match status" value="1"/>
</dbReference>
<dbReference type="OrthoDB" id="433924at2759"/>
<gene>
    <name evidence="5" type="ORF">PACLA_8A057007</name>
</gene>
<comment type="caution">
    <text evidence="5">The sequence shown here is derived from an EMBL/GenBank/DDBJ whole genome shotgun (WGS) entry which is preliminary data.</text>
</comment>
<evidence type="ECO:0000256" key="4">
    <source>
        <dbReference type="SAM" id="MobiDB-lite"/>
    </source>
</evidence>
<accession>A0A6S7GTC0</accession>
<reference evidence="5" key="1">
    <citation type="submission" date="2020-04" db="EMBL/GenBank/DDBJ databases">
        <authorList>
            <person name="Alioto T."/>
            <person name="Alioto T."/>
            <person name="Gomez Garrido J."/>
        </authorList>
    </citation>
    <scope>NUCLEOTIDE SEQUENCE</scope>
    <source>
        <strain evidence="5">A484AB</strain>
    </source>
</reference>
<dbReference type="EMBL" id="CACRXK020002176">
    <property type="protein sequence ID" value="CAB3993066.1"/>
    <property type="molecule type" value="Genomic_DNA"/>
</dbReference>
<dbReference type="InterPro" id="IPR000953">
    <property type="entry name" value="Chromo/chromo_shadow_dom"/>
</dbReference>
<evidence type="ECO:0000313" key="5">
    <source>
        <dbReference type="EMBL" id="CAB3993066.1"/>
    </source>
</evidence>
<feature type="non-terminal residue" evidence="5">
    <location>
        <position position="1"/>
    </location>
</feature>
<dbReference type="AlphaFoldDB" id="A0A6S7GTC0"/>
<dbReference type="InterPro" id="IPR016197">
    <property type="entry name" value="Chromo-like_dom_sf"/>
</dbReference>
<keyword evidence="3" id="KW-0539">Nucleus</keyword>
<dbReference type="CDD" id="cd00034">
    <property type="entry name" value="CSD"/>
    <property type="match status" value="1"/>
</dbReference>
<evidence type="ECO:0000256" key="1">
    <source>
        <dbReference type="ARBA" id="ARBA00004123"/>
    </source>
</evidence>
<comment type="subcellular location">
    <subcellularLocation>
        <location evidence="1">Nucleus</location>
    </subcellularLocation>
</comment>
<sequence length="115" mass="12928">KTKKKKTSSSKSSKSDANDEDKSNTETEIVMNPANGQEVDQVSGFERGLEAEKILGATEVDNEIHFLVKWKGSDDADLVLAKECNTKCPQTVIKFYEDRVTWIQKNEDDGDKDEE</sequence>
<protein>
    <submittedName>
        <fullName evidence="5">Chromobox homolog 5</fullName>
    </submittedName>
</protein>